<keyword evidence="4 8" id="KW-1133">Transmembrane helix</keyword>
<comment type="similarity">
    <text evidence="8">Belongs to the DHHC palmitoyltransferase family.</text>
</comment>
<sequence>MSVEIFEELSTSLINLDERRYISVLSGLSISITELQTPEANNILHELSLNIAKEEHLLSFFTQICSLYESTTHLLRILLDQKNNDGKTPLHLAIMTGRKKLVKRYLEIGANLYITDNQQQGVLHMATTAGQLSLLTLFHKIHNLEINPKDINGRTPLHLASLESQEYSSTLLIAWSENMNETDNEGLTPLHLASAGKSYRIVRHLLMRGAKRGLKNLAGATALDLARKNGGSEQLCEALQEPFCLSSINPIKAPLQPVKNTCFSFFIYILTSVLRYVLILLFLVPNVDNYIGLVFIAFCVLNFILFQIVSNIDPGYEKLNLNMRFMDLYEKYNGDFVCAYCEVRRPSHIKHCQHCNKCVRKFDHHCPWINNCVGQNNHRIFFVFLLTTELDFLYSCVISSMIYSMTLQGPGLYPLLYTKEPMQSFWLAASLITSIFSGFAFLLVFPLLYVQLINIAKNTTTNERFAYHKKKSLKNSKHSLDSETNSMLLVDEENEITHLNERLSDFSGSDVSIQAVQTRCLCLRRSVKVSWDDVAPPETK</sequence>
<dbReference type="PROSITE" id="PS50088">
    <property type="entry name" value="ANK_REPEAT"/>
    <property type="match status" value="3"/>
</dbReference>
<comment type="caution">
    <text evidence="10">The sequence shown here is derived from an EMBL/GenBank/DDBJ whole genome shotgun (WGS) entry which is preliminary data.</text>
</comment>
<dbReference type="PROSITE" id="PS50297">
    <property type="entry name" value="ANK_REP_REGION"/>
    <property type="match status" value="2"/>
</dbReference>
<dbReference type="Gene3D" id="1.25.40.20">
    <property type="entry name" value="Ankyrin repeat-containing domain"/>
    <property type="match status" value="1"/>
</dbReference>
<feature type="repeat" description="ANK" evidence="7">
    <location>
        <begin position="185"/>
        <end position="217"/>
    </location>
</feature>
<keyword evidence="3" id="KW-0677">Repeat</keyword>
<dbReference type="OrthoDB" id="163438at2759"/>
<comment type="domain">
    <text evidence="8">The DHHC domain is required for palmitoyltransferase activity.</text>
</comment>
<dbReference type="Pfam" id="PF12796">
    <property type="entry name" value="Ank_2"/>
    <property type="match status" value="1"/>
</dbReference>
<evidence type="ECO:0000256" key="4">
    <source>
        <dbReference type="ARBA" id="ARBA00022989"/>
    </source>
</evidence>
<comment type="catalytic activity">
    <reaction evidence="8">
        <text>L-cysteinyl-[protein] + hexadecanoyl-CoA = S-hexadecanoyl-L-cysteinyl-[protein] + CoA</text>
        <dbReference type="Rhea" id="RHEA:36683"/>
        <dbReference type="Rhea" id="RHEA-COMP:10131"/>
        <dbReference type="Rhea" id="RHEA-COMP:11032"/>
        <dbReference type="ChEBI" id="CHEBI:29950"/>
        <dbReference type="ChEBI" id="CHEBI:57287"/>
        <dbReference type="ChEBI" id="CHEBI:57379"/>
        <dbReference type="ChEBI" id="CHEBI:74151"/>
        <dbReference type="EC" id="2.3.1.225"/>
    </reaction>
</comment>
<feature type="transmembrane region" description="Helical" evidence="8">
    <location>
        <begin position="265"/>
        <end position="284"/>
    </location>
</feature>
<feature type="transmembrane region" description="Helical" evidence="8">
    <location>
        <begin position="290"/>
        <end position="309"/>
    </location>
</feature>
<accession>A0A1R2CP51</accession>
<evidence type="ECO:0000313" key="11">
    <source>
        <dbReference type="Proteomes" id="UP000187209"/>
    </source>
</evidence>
<dbReference type="PANTHER" id="PTHR24161:SF85">
    <property type="entry name" value="PALMITOYLTRANSFERASE HIP14"/>
    <property type="match status" value="1"/>
</dbReference>
<evidence type="ECO:0000256" key="2">
    <source>
        <dbReference type="ARBA" id="ARBA00022692"/>
    </source>
</evidence>
<dbReference type="GO" id="GO:0016020">
    <property type="term" value="C:membrane"/>
    <property type="evidence" value="ECO:0007669"/>
    <property type="project" value="UniProtKB-SubCell"/>
</dbReference>
<dbReference type="PROSITE" id="PS50216">
    <property type="entry name" value="DHHC"/>
    <property type="match status" value="1"/>
</dbReference>
<dbReference type="GO" id="GO:0019706">
    <property type="term" value="F:protein-cysteine S-palmitoyltransferase activity"/>
    <property type="evidence" value="ECO:0007669"/>
    <property type="project" value="UniProtKB-EC"/>
</dbReference>
<gene>
    <name evidence="10" type="ORF">SteCoe_6753</name>
</gene>
<dbReference type="AlphaFoldDB" id="A0A1R2CP51"/>
<dbReference type="InterPro" id="IPR002110">
    <property type="entry name" value="Ankyrin_rpt"/>
</dbReference>
<dbReference type="SUPFAM" id="SSF48403">
    <property type="entry name" value="Ankyrin repeat"/>
    <property type="match status" value="1"/>
</dbReference>
<proteinExistence type="inferred from homology"/>
<dbReference type="Pfam" id="PF00023">
    <property type="entry name" value="Ank"/>
    <property type="match status" value="1"/>
</dbReference>
<dbReference type="InterPro" id="IPR036770">
    <property type="entry name" value="Ankyrin_rpt-contain_sf"/>
</dbReference>
<reference evidence="10 11" key="1">
    <citation type="submission" date="2016-11" db="EMBL/GenBank/DDBJ databases">
        <title>The macronuclear genome of Stentor coeruleus: a giant cell with tiny introns.</title>
        <authorList>
            <person name="Slabodnick M."/>
            <person name="Ruby J.G."/>
            <person name="Reiff S.B."/>
            <person name="Swart E.C."/>
            <person name="Gosai S."/>
            <person name="Prabakaran S."/>
            <person name="Witkowska E."/>
            <person name="Larue G.E."/>
            <person name="Fisher S."/>
            <person name="Freeman R.M."/>
            <person name="Gunawardena J."/>
            <person name="Chu W."/>
            <person name="Stover N.A."/>
            <person name="Gregory B.D."/>
            <person name="Nowacki M."/>
            <person name="Derisi J."/>
            <person name="Roy S.W."/>
            <person name="Marshall W.F."/>
            <person name="Sood P."/>
        </authorList>
    </citation>
    <scope>NUCLEOTIDE SEQUENCE [LARGE SCALE GENOMIC DNA]</scope>
    <source>
        <strain evidence="10">WM001</strain>
    </source>
</reference>
<dbReference type="PANTHER" id="PTHR24161">
    <property type="entry name" value="ANK_REP_REGION DOMAIN-CONTAINING PROTEIN-RELATED"/>
    <property type="match status" value="1"/>
</dbReference>
<evidence type="ECO:0000259" key="9">
    <source>
        <dbReference type="Pfam" id="PF01529"/>
    </source>
</evidence>
<evidence type="ECO:0000256" key="1">
    <source>
        <dbReference type="ARBA" id="ARBA00004141"/>
    </source>
</evidence>
<evidence type="ECO:0000256" key="8">
    <source>
        <dbReference type="RuleBase" id="RU079119"/>
    </source>
</evidence>
<dbReference type="InterPro" id="IPR001594">
    <property type="entry name" value="Palmitoyltrfase_DHHC"/>
</dbReference>
<keyword evidence="11" id="KW-1185">Reference proteome</keyword>
<keyword evidence="8" id="KW-0012">Acyltransferase</keyword>
<dbReference type="EC" id="2.3.1.225" evidence="8"/>
<comment type="subcellular location">
    <subcellularLocation>
        <location evidence="1">Membrane</location>
        <topology evidence="1">Multi-pass membrane protein</topology>
    </subcellularLocation>
</comment>
<evidence type="ECO:0000256" key="7">
    <source>
        <dbReference type="PROSITE-ProRule" id="PRU00023"/>
    </source>
</evidence>
<feature type="transmembrane region" description="Helical" evidence="8">
    <location>
        <begin position="425"/>
        <end position="450"/>
    </location>
</feature>
<feature type="repeat" description="ANK" evidence="7">
    <location>
        <begin position="152"/>
        <end position="184"/>
    </location>
</feature>
<dbReference type="Proteomes" id="UP000187209">
    <property type="component" value="Unassembled WGS sequence"/>
</dbReference>
<keyword evidence="8" id="KW-0808">Transferase</keyword>
<protein>
    <recommendedName>
        <fullName evidence="8">Palmitoyltransferase</fullName>
        <ecNumber evidence="8">2.3.1.225</ecNumber>
    </recommendedName>
</protein>
<feature type="transmembrane region" description="Helical" evidence="8">
    <location>
        <begin position="380"/>
        <end position="405"/>
    </location>
</feature>
<feature type="repeat" description="ANK" evidence="7">
    <location>
        <begin position="85"/>
        <end position="117"/>
    </location>
</feature>
<keyword evidence="6 8" id="KW-0472">Membrane</keyword>
<dbReference type="Pfam" id="PF01529">
    <property type="entry name" value="DHHC"/>
    <property type="match status" value="1"/>
</dbReference>
<name>A0A1R2CP51_9CILI</name>
<evidence type="ECO:0000256" key="5">
    <source>
        <dbReference type="ARBA" id="ARBA00023043"/>
    </source>
</evidence>
<evidence type="ECO:0000313" key="10">
    <source>
        <dbReference type="EMBL" id="OMJ90774.1"/>
    </source>
</evidence>
<evidence type="ECO:0000256" key="3">
    <source>
        <dbReference type="ARBA" id="ARBA00022737"/>
    </source>
</evidence>
<feature type="domain" description="Palmitoyltransferase DHHC" evidence="9">
    <location>
        <begin position="335"/>
        <end position="466"/>
    </location>
</feature>
<organism evidence="10 11">
    <name type="scientific">Stentor coeruleus</name>
    <dbReference type="NCBI Taxonomy" id="5963"/>
    <lineage>
        <taxon>Eukaryota</taxon>
        <taxon>Sar</taxon>
        <taxon>Alveolata</taxon>
        <taxon>Ciliophora</taxon>
        <taxon>Postciliodesmatophora</taxon>
        <taxon>Heterotrichea</taxon>
        <taxon>Heterotrichida</taxon>
        <taxon>Stentoridae</taxon>
        <taxon>Stentor</taxon>
    </lineage>
</organism>
<evidence type="ECO:0000256" key="6">
    <source>
        <dbReference type="ARBA" id="ARBA00023136"/>
    </source>
</evidence>
<keyword evidence="5 7" id="KW-0040">ANK repeat</keyword>
<dbReference type="SMART" id="SM00248">
    <property type="entry name" value="ANK"/>
    <property type="match status" value="3"/>
</dbReference>
<dbReference type="EMBL" id="MPUH01000095">
    <property type="protein sequence ID" value="OMJ90774.1"/>
    <property type="molecule type" value="Genomic_DNA"/>
</dbReference>
<keyword evidence="2 8" id="KW-0812">Transmembrane</keyword>